<organism evidence="2 3">
    <name type="scientific">Flavisolibacter tropicus</name>
    <dbReference type="NCBI Taxonomy" id="1492898"/>
    <lineage>
        <taxon>Bacteria</taxon>
        <taxon>Pseudomonadati</taxon>
        <taxon>Bacteroidota</taxon>
        <taxon>Chitinophagia</taxon>
        <taxon>Chitinophagales</taxon>
        <taxon>Chitinophagaceae</taxon>
        <taxon>Flavisolibacter</taxon>
    </lineage>
</organism>
<reference evidence="3" key="1">
    <citation type="submission" date="2015-01" db="EMBL/GenBank/DDBJ databases">
        <title>Flavisolibacter sp./LCS9/ whole genome sequencing.</title>
        <authorList>
            <person name="Kim M.K."/>
            <person name="Srinivasan S."/>
            <person name="Lee J.-J."/>
        </authorList>
    </citation>
    <scope>NUCLEOTIDE SEQUENCE [LARGE SCALE GENOMIC DNA]</scope>
    <source>
        <strain evidence="3">LCS9</strain>
    </source>
</reference>
<dbReference type="PANTHER" id="PTHR38436">
    <property type="entry name" value="POLYKETIDE CYCLASE SNOAL-LIKE DOMAIN"/>
    <property type="match status" value="1"/>
</dbReference>
<keyword evidence="1" id="KW-0732">Signal</keyword>
<dbReference type="KEGG" id="fla:SY85_12180"/>
<dbReference type="Proteomes" id="UP000077177">
    <property type="component" value="Chromosome"/>
</dbReference>
<dbReference type="EMBL" id="CP011390">
    <property type="protein sequence ID" value="ANE51147.1"/>
    <property type="molecule type" value="Genomic_DNA"/>
</dbReference>
<proteinExistence type="predicted"/>
<dbReference type="PANTHER" id="PTHR38436:SF1">
    <property type="entry name" value="ESTER CYCLASE"/>
    <property type="match status" value="1"/>
</dbReference>
<dbReference type="InterPro" id="IPR009959">
    <property type="entry name" value="Cyclase_SnoaL-like"/>
</dbReference>
<feature type="signal peptide" evidence="1">
    <location>
        <begin position="1"/>
        <end position="21"/>
    </location>
</feature>
<dbReference type="InterPro" id="IPR032710">
    <property type="entry name" value="NTF2-like_dom_sf"/>
</dbReference>
<dbReference type="GO" id="GO:0030638">
    <property type="term" value="P:polyketide metabolic process"/>
    <property type="evidence" value="ECO:0007669"/>
    <property type="project" value="InterPro"/>
</dbReference>
<dbReference type="SUPFAM" id="SSF54427">
    <property type="entry name" value="NTF2-like"/>
    <property type="match status" value="1"/>
</dbReference>
<dbReference type="AlphaFoldDB" id="A0A172TWN2"/>
<evidence type="ECO:0000313" key="3">
    <source>
        <dbReference type="Proteomes" id="UP000077177"/>
    </source>
</evidence>
<protein>
    <recommendedName>
        <fullName evidence="4">SnoaL-like domain-containing protein</fullName>
    </recommendedName>
</protein>
<dbReference type="RefSeq" id="WP_066404844.1">
    <property type="nucleotide sequence ID" value="NZ_CP011390.1"/>
</dbReference>
<evidence type="ECO:0000256" key="1">
    <source>
        <dbReference type="SAM" id="SignalP"/>
    </source>
</evidence>
<sequence length="172" mass="18887">MKTLWIVALSAFTYTACSNSAANSPEANQKAKEERNKRTALASVMAVEKGNLDSVFKDAVPDLVEYGEGSSSSVKGLDSVKAGFKSWMAAVPNYKGSDFIAVADGEYVMVYGQWSGTWSKDFLGMKPTGRSFNLYDVDIFKFNDKGKIVEHHSVQSNREAARQLGMDMPSFQ</sequence>
<evidence type="ECO:0008006" key="4">
    <source>
        <dbReference type="Google" id="ProtNLM"/>
    </source>
</evidence>
<dbReference type="OrthoDB" id="9182871at2"/>
<dbReference type="Pfam" id="PF07366">
    <property type="entry name" value="SnoaL"/>
    <property type="match status" value="1"/>
</dbReference>
<gene>
    <name evidence="2" type="ORF">SY85_12180</name>
</gene>
<evidence type="ECO:0000313" key="2">
    <source>
        <dbReference type="EMBL" id="ANE51147.1"/>
    </source>
</evidence>
<reference evidence="2 3" key="2">
    <citation type="journal article" date="2016" name="Int. J. Syst. Evol. Microbiol.">
        <title>Flavisolibacter tropicus sp. nov., isolated from tropical soil.</title>
        <authorList>
            <person name="Lee J.J."/>
            <person name="Kang M.S."/>
            <person name="Kim G.S."/>
            <person name="Lee C.S."/>
            <person name="Lim S."/>
            <person name="Lee J."/>
            <person name="Roh S.H."/>
            <person name="Kang H."/>
            <person name="Ha J.M."/>
            <person name="Bae S."/>
            <person name="Jung H.Y."/>
            <person name="Kim M.K."/>
        </authorList>
    </citation>
    <scope>NUCLEOTIDE SEQUENCE [LARGE SCALE GENOMIC DNA]</scope>
    <source>
        <strain evidence="2 3">LCS9</strain>
    </source>
</reference>
<keyword evidence="3" id="KW-1185">Reference proteome</keyword>
<feature type="chain" id="PRO_5008001270" description="SnoaL-like domain-containing protein" evidence="1">
    <location>
        <begin position="22"/>
        <end position="172"/>
    </location>
</feature>
<dbReference type="Gene3D" id="3.10.450.50">
    <property type="match status" value="1"/>
</dbReference>
<name>A0A172TWN2_9BACT</name>
<accession>A0A172TWN2</accession>